<protein>
    <submittedName>
        <fullName evidence="2">Uncharacterized protein</fullName>
    </submittedName>
</protein>
<accession>A0AAE3HJ97</accession>
<sequence length="68" mass="7650">MSERPKPYAITEDRKVVWLPMQGHCLIDCTQRPDDAPSSSGSLTADGQYNVRPRRSAAIIPFPRLHKS</sequence>
<feature type="region of interest" description="Disordered" evidence="1">
    <location>
        <begin position="30"/>
        <end position="50"/>
    </location>
</feature>
<feature type="compositionally biased region" description="Polar residues" evidence="1">
    <location>
        <begin position="37"/>
        <end position="47"/>
    </location>
</feature>
<evidence type="ECO:0000256" key="1">
    <source>
        <dbReference type="SAM" id="MobiDB-lite"/>
    </source>
</evidence>
<comment type="caution">
    <text evidence="2">The sequence shown here is derived from an EMBL/GenBank/DDBJ whole genome shotgun (WGS) entry which is preliminary data.</text>
</comment>
<dbReference type="AlphaFoldDB" id="A0AAE3HJ97"/>
<keyword evidence="3" id="KW-1185">Reference proteome</keyword>
<dbReference type="EMBL" id="JANUCT010000001">
    <property type="protein sequence ID" value="MCS3902208.1"/>
    <property type="molecule type" value="Genomic_DNA"/>
</dbReference>
<dbReference type="Proteomes" id="UP001204445">
    <property type="component" value="Unassembled WGS sequence"/>
</dbReference>
<evidence type="ECO:0000313" key="3">
    <source>
        <dbReference type="Proteomes" id="UP001204445"/>
    </source>
</evidence>
<reference evidence="2" key="1">
    <citation type="submission" date="2022-08" db="EMBL/GenBank/DDBJ databases">
        <title>Genomic Encyclopedia of Type Strains, Phase III (KMG-III): the genomes of soil and plant-associated and newly described type strains.</title>
        <authorList>
            <person name="Whitman W."/>
        </authorList>
    </citation>
    <scope>NUCLEOTIDE SEQUENCE</scope>
    <source>
        <strain evidence="2">HMT 1</strain>
    </source>
</reference>
<name>A0AAE3HJ97_9GAMM</name>
<organism evidence="2 3">
    <name type="scientific">Methylohalomonas lacus</name>
    <dbReference type="NCBI Taxonomy" id="398773"/>
    <lineage>
        <taxon>Bacteria</taxon>
        <taxon>Pseudomonadati</taxon>
        <taxon>Pseudomonadota</taxon>
        <taxon>Gammaproteobacteria</taxon>
        <taxon>Methylohalomonadales</taxon>
        <taxon>Methylohalomonadaceae</taxon>
        <taxon>Methylohalomonas</taxon>
    </lineage>
</organism>
<dbReference type="RefSeq" id="WP_259053627.1">
    <property type="nucleotide sequence ID" value="NZ_JANUCT010000001.1"/>
</dbReference>
<gene>
    <name evidence="2" type="ORF">J2T55_000200</name>
</gene>
<proteinExistence type="predicted"/>
<evidence type="ECO:0000313" key="2">
    <source>
        <dbReference type="EMBL" id="MCS3902208.1"/>
    </source>
</evidence>